<dbReference type="EMBL" id="UINC01061028">
    <property type="protein sequence ID" value="SVB86162.1"/>
    <property type="molecule type" value="Genomic_DNA"/>
</dbReference>
<name>A0A382HG55_9ZZZZ</name>
<dbReference type="AlphaFoldDB" id="A0A382HG55"/>
<organism evidence="1">
    <name type="scientific">marine metagenome</name>
    <dbReference type="NCBI Taxonomy" id="408172"/>
    <lineage>
        <taxon>unclassified sequences</taxon>
        <taxon>metagenomes</taxon>
        <taxon>ecological metagenomes</taxon>
    </lineage>
</organism>
<proteinExistence type="predicted"/>
<sequence length="203" mass="22221">MPNLNDTSTSNRIIMPVAVCLITLYLGCAGSGGQAETGRDNSSRISQITPNIESLPSGMVRFTLERPPRTADAVYVSINDEGDQPGWIRVFHGTDRIYLKERCEIEDCGRRAAVCGMAIPMIQQIGEGAGSGSVEVIWDGTTSVFNSTSGCEIRQPSPEGEYRARFCYAREAEFEPTSDPRQPIPGRLVQPTCIEQSFALPMR</sequence>
<reference evidence="1" key="1">
    <citation type="submission" date="2018-05" db="EMBL/GenBank/DDBJ databases">
        <authorList>
            <person name="Lanie J.A."/>
            <person name="Ng W.-L."/>
            <person name="Kazmierczak K.M."/>
            <person name="Andrzejewski T.M."/>
            <person name="Davidsen T.M."/>
            <person name="Wayne K.J."/>
            <person name="Tettelin H."/>
            <person name="Glass J.I."/>
            <person name="Rusch D."/>
            <person name="Podicherti R."/>
            <person name="Tsui H.-C.T."/>
            <person name="Winkler M.E."/>
        </authorList>
    </citation>
    <scope>NUCLEOTIDE SEQUENCE</scope>
</reference>
<accession>A0A382HG55</accession>
<evidence type="ECO:0000313" key="1">
    <source>
        <dbReference type="EMBL" id="SVB86162.1"/>
    </source>
</evidence>
<gene>
    <name evidence="1" type="ORF">METZ01_LOCUS239016</name>
</gene>
<protein>
    <submittedName>
        <fullName evidence="1">Uncharacterized protein</fullName>
    </submittedName>
</protein>